<reference evidence="3 4" key="1">
    <citation type="journal article" date="2016" name="Int. J. Syst. Evol. Microbiol.">
        <title>Caldimicrobium thiodismutans sp. nov., a sulfur-disproportionating bacterium isolated from a hot spring, and emended description of the genus Caldimicrobium.</title>
        <authorList>
            <person name="Kojima H."/>
            <person name="Umezawa K."/>
            <person name="Fukui M."/>
        </authorList>
    </citation>
    <scope>NUCLEOTIDE SEQUENCE [LARGE SCALE GENOMIC DNA]</scope>
    <source>
        <strain evidence="3 4">TF1</strain>
    </source>
</reference>
<dbReference type="SUPFAM" id="SSF56935">
    <property type="entry name" value="Porins"/>
    <property type="match status" value="1"/>
</dbReference>
<evidence type="ECO:0000256" key="1">
    <source>
        <dbReference type="PROSITE-ProRule" id="PRU01360"/>
    </source>
</evidence>
<organism evidence="3 4">
    <name type="scientific">Caldimicrobium thiodismutans</name>
    <dbReference type="NCBI Taxonomy" id="1653476"/>
    <lineage>
        <taxon>Bacteria</taxon>
        <taxon>Pseudomonadati</taxon>
        <taxon>Thermodesulfobacteriota</taxon>
        <taxon>Thermodesulfobacteria</taxon>
        <taxon>Thermodesulfobacteriales</taxon>
        <taxon>Thermodesulfobacteriaceae</taxon>
        <taxon>Caldimicrobium</taxon>
    </lineage>
</organism>
<dbReference type="RefSeq" id="WP_068513138.1">
    <property type="nucleotide sequence ID" value="NZ_AP014945.1"/>
</dbReference>
<feature type="domain" description="TonB-dependent receptor plug" evidence="2">
    <location>
        <begin position="72"/>
        <end position="159"/>
    </location>
</feature>
<dbReference type="AlphaFoldDB" id="A0A0U5AZ49"/>
<sequence>MRRFTYVGAALWGFLASITLVKGALSEEIKETKELPEVVVKGEKLILPTKETGETVYTGVEITREGIELSGERGKGNVWEALSIIPGVIFESVDPANLSAEQSNVRIRGVRGYLGGLTVQGVPNYGANPIGPRAYLYDLENFESIALYKGAVPVNLGAGVGNRAGLNKCL</sequence>
<dbReference type="PROSITE" id="PS52016">
    <property type="entry name" value="TONB_DEPENDENT_REC_3"/>
    <property type="match status" value="1"/>
</dbReference>
<keyword evidence="1" id="KW-0472">Membrane</keyword>
<keyword evidence="1" id="KW-0812">Transmembrane</keyword>
<dbReference type="KEGG" id="cthi:THC_0607"/>
<keyword evidence="1" id="KW-0813">Transport</keyword>
<accession>A0A0U5AZ49</accession>
<gene>
    <name evidence="3" type="ORF">THC_0607</name>
</gene>
<dbReference type="InterPro" id="IPR037066">
    <property type="entry name" value="Plug_dom_sf"/>
</dbReference>
<dbReference type="STRING" id="1653476.THC_0607"/>
<dbReference type="EMBL" id="AP014945">
    <property type="protein sequence ID" value="BAU23001.1"/>
    <property type="molecule type" value="Genomic_DNA"/>
</dbReference>
<comment type="similarity">
    <text evidence="1">Belongs to the TonB-dependent receptor family.</text>
</comment>
<dbReference type="InterPro" id="IPR039426">
    <property type="entry name" value="TonB-dep_rcpt-like"/>
</dbReference>
<keyword evidence="1" id="KW-1134">Transmembrane beta strand</keyword>
<dbReference type="OrthoDB" id="593427at2"/>
<keyword evidence="4" id="KW-1185">Reference proteome</keyword>
<protein>
    <submittedName>
        <fullName evidence="3">TonB-dependent receptor</fullName>
    </submittedName>
</protein>
<dbReference type="InterPro" id="IPR012910">
    <property type="entry name" value="Plug_dom"/>
</dbReference>
<dbReference type="Gene3D" id="2.170.130.10">
    <property type="entry name" value="TonB-dependent receptor, plug domain"/>
    <property type="match status" value="1"/>
</dbReference>
<comment type="subcellular location">
    <subcellularLocation>
        <location evidence="1">Cell outer membrane</location>
        <topology evidence="1">Multi-pass membrane protein</topology>
    </subcellularLocation>
</comment>
<keyword evidence="1" id="KW-0998">Cell outer membrane</keyword>
<keyword evidence="3" id="KW-0675">Receptor</keyword>
<dbReference type="Pfam" id="PF07715">
    <property type="entry name" value="Plug"/>
    <property type="match status" value="1"/>
</dbReference>
<evidence type="ECO:0000313" key="3">
    <source>
        <dbReference type="EMBL" id="BAU23001.1"/>
    </source>
</evidence>
<evidence type="ECO:0000313" key="4">
    <source>
        <dbReference type="Proteomes" id="UP000068196"/>
    </source>
</evidence>
<evidence type="ECO:0000259" key="2">
    <source>
        <dbReference type="Pfam" id="PF07715"/>
    </source>
</evidence>
<name>A0A0U5AZ49_9BACT</name>
<reference evidence="4" key="2">
    <citation type="journal article" date="2016" name="Int. J. Syst. Evol. Microbiol.">
        <title>Caldimicrobium thiodismutans sp. nov., a sulfur-disproportionating bacterium isolated from a hot spring.</title>
        <authorList>
            <person name="Kojima H."/>
            <person name="Umezawa K."/>
            <person name="Fukui M."/>
        </authorList>
    </citation>
    <scope>NUCLEOTIDE SEQUENCE [LARGE SCALE GENOMIC DNA]</scope>
    <source>
        <strain evidence="4">TF1</strain>
    </source>
</reference>
<dbReference type="GO" id="GO:0009279">
    <property type="term" value="C:cell outer membrane"/>
    <property type="evidence" value="ECO:0007669"/>
    <property type="project" value="UniProtKB-SubCell"/>
</dbReference>
<proteinExistence type="inferred from homology"/>
<dbReference type="Proteomes" id="UP000068196">
    <property type="component" value="Chromosome"/>
</dbReference>